<reference evidence="2" key="1">
    <citation type="submission" date="2018-12" db="EMBL/GenBank/DDBJ databases">
        <title>The complete genome of Metarhizium rileyi, a key fungal pathogen of Lepidoptera.</title>
        <authorList>
            <person name="Binneck E."/>
            <person name="Lastra C.C.L."/>
            <person name="Sosa-Gomez D.R."/>
        </authorList>
    </citation>
    <scope>NUCLEOTIDE SEQUENCE [LARGE SCALE GENOMIC DNA]</scope>
    <source>
        <strain evidence="2">Cep018-CH2</strain>
    </source>
</reference>
<organism evidence="1 2">
    <name type="scientific">Metarhizium rileyi (strain RCEF 4871)</name>
    <name type="common">Nomuraea rileyi</name>
    <dbReference type="NCBI Taxonomy" id="1649241"/>
    <lineage>
        <taxon>Eukaryota</taxon>
        <taxon>Fungi</taxon>
        <taxon>Dikarya</taxon>
        <taxon>Ascomycota</taxon>
        <taxon>Pezizomycotina</taxon>
        <taxon>Sordariomycetes</taxon>
        <taxon>Hypocreomycetidae</taxon>
        <taxon>Hypocreales</taxon>
        <taxon>Clavicipitaceae</taxon>
        <taxon>Metarhizium</taxon>
    </lineage>
</organism>
<name>A0A5C6G0G7_METRR</name>
<dbReference type="AlphaFoldDB" id="A0A5C6G0G7"/>
<evidence type="ECO:0000313" key="1">
    <source>
        <dbReference type="EMBL" id="TWU71495.1"/>
    </source>
</evidence>
<gene>
    <name evidence="1" type="ORF">ED733_001650</name>
</gene>
<evidence type="ECO:0000313" key="2">
    <source>
        <dbReference type="Proteomes" id="UP000317257"/>
    </source>
</evidence>
<accession>A0A5C6G0G7</accession>
<dbReference type="EMBL" id="SBHS01000043">
    <property type="protein sequence ID" value="TWU71495.1"/>
    <property type="molecule type" value="Genomic_DNA"/>
</dbReference>
<comment type="caution">
    <text evidence="1">The sequence shown here is derived from an EMBL/GenBank/DDBJ whole genome shotgun (WGS) entry which is preliminary data.</text>
</comment>
<sequence length="189" mass="20861">MAHQQAAAAVAAYSFNGHGLRFLNEDWNDSISNGSPFTLTWNQSLIKAGAELGLFKVTYPANGVVVYDLVANLTDTMNSTSCVWTPEALKNELYAVWLTNGQQVHPNWTFSPPWIPKEKDASRNDSVDSAITVQTIIESKVGTKSKPSLWIITRPHEEQDVFITDLWEDEDTAVEPVSRGQGLAVQSPV</sequence>
<protein>
    <submittedName>
        <fullName evidence="1">Uncharacterized protein</fullName>
    </submittedName>
</protein>
<dbReference type="Proteomes" id="UP000317257">
    <property type="component" value="Unassembled WGS sequence"/>
</dbReference>
<proteinExistence type="predicted"/>